<reference evidence="4 5" key="1">
    <citation type="journal article" date="2019" name="Int. J. Syst. Evol. Microbiol.">
        <title>The Global Catalogue of Microorganisms (GCM) 10K type strain sequencing project: providing services to taxonomists for standard genome sequencing and annotation.</title>
        <authorList>
            <consortium name="The Broad Institute Genomics Platform"/>
            <consortium name="The Broad Institute Genome Sequencing Center for Infectious Disease"/>
            <person name="Wu L."/>
            <person name="Ma J."/>
        </authorList>
    </citation>
    <scope>NUCLEOTIDE SEQUENCE [LARGE SCALE GENOMIC DNA]</scope>
    <source>
        <strain evidence="4 5">JCM 15608</strain>
    </source>
</reference>
<dbReference type="PANTHER" id="PTHR43708">
    <property type="entry name" value="CONSERVED EXPRESSED OXIDOREDUCTASE (EUROFUNG)"/>
    <property type="match status" value="1"/>
</dbReference>
<keyword evidence="5" id="KW-1185">Reference proteome</keyword>
<feature type="domain" description="YceM-like C-terminal" evidence="3">
    <location>
        <begin position="155"/>
        <end position="239"/>
    </location>
</feature>
<dbReference type="InterPro" id="IPR000683">
    <property type="entry name" value="Gfo/Idh/MocA-like_OxRdtase_N"/>
</dbReference>
<dbReference type="EMBL" id="BAAAFA010000002">
    <property type="protein sequence ID" value="GAA0813453.1"/>
    <property type="molecule type" value="Genomic_DNA"/>
</dbReference>
<organism evidence="4 5">
    <name type="scientific">Colwellia asteriadis</name>
    <dbReference type="NCBI Taxonomy" id="517723"/>
    <lineage>
        <taxon>Bacteria</taxon>
        <taxon>Pseudomonadati</taxon>
        <taxon>Pseudomonadota</taxon>
        <taxon>Gammaproteobacteria</taxon>
        <taxon>Alteromonadales</taxon>
        <taxon>Colwelliaceae</taxon>
        <taxon>Colwellia</taxon>
    </lineage>
</organism>
<dbReference type="Gene3D" id="3.40.50.720">
    <property type="entry name" value="NAD(P)-binding Rossmann-like Domain"/>
    <property type="match status" value="1"/>
</dbReference>
<dbReference type="InterPro" id="IPR048477">
    <property type="entry name" value="YceM-like_C"/>
</dbReference>
<dbReference type="InterPro" id="IPR051317">
    <property type="entry name" value="Gfo/Idh/MocA_oxidoreduct"/>
</dbReference>
<dbReference type="SUPFAM" id="SSF51735">
    <property type="entry name" value="NAD(P)-binding Rossmann-fold domains"/>
    <property type="match status" value="1"/>
</dbReference>
<evidence type="ECO:0000256" key="1">
    <source>
        <dbReference type="ARBA" id="ARBA00022729"/>
    </source>
</evidence>
<dbReference type="SUPFAM" id="SSF55347">
    <property type="entry name" value="Glyceraldehyde-3-phosphate dehydrogenase-like, C-terminal domain"/>
    <property type="match status" value="1"/>
</dbReference>
<name>A0ABN1L4D8_9GAMM</name>
<dbReference type="InterPro" id="IPR036291">
    <property type="entry name" value="NAD(P)-bd_dom_sf"/>
</dbReference>
<keyword evidence="1" id="KW-0732">Signal</keyword>
<evidence type="ECO:0000259" key="2">
    <source>
        <dbReference type="Pfam" id="PF01408"/>
    </source>
</evidence>
<proteinExistence type="predicted"/>
<dbReference type="Gene3D" id="3.30.360.10">
    <property type="entry name" value="Dihydrodipicolinate Reductase, domain 2"/>
    <property type="match status" value="1"/>
</dbReference>
<dbReference type="Proteomes" id="UP001500021">
    <property type="component" value="Unassembled WGS sequence"/>
</dbReference>
<protein>
    <submittedName>
        <fullName evidence="4">Gfo/Idh/MocA family oxidoreductase</fullName>
    </submittedName>
</protein>
<evidence type="ECO:0000259" key="3">
    <source>
        <dbReference type="Pfam" id="PF21378"/>
    </source>
</evidence>
<evidence type="ECO:0000313" key="5">
    <source>
        <dbReference type="Proteomes" id="UP001500021"/>
    </source>
</evidence>
<feature type="domain" description="Gfo/Idh/MocA-like oxidoreductase N-terminal" evidence="2">
    <location>
        <begin position="4"/>
        <end position="122"/>
    </location>
</feature>
<gene>
    <name evidence="4" type="ORF">GCM10009111_08860</name>
</gene>
<dbReference type="PANTHER" id="PTHR43708:SF4">
    <property type="entry name" value="OXIDOREDUCTASE YCEM-RELATED"/>
    <property type="match status" value="1"/>
</dbReference>
<sequence>MTKLRIALLGLGDIAKKAYLPIVANNPEVEPILCSRNLTVLNELQDKYRINEAYQTLAELIASKPDAIMIHSATESHFAIAKQSLSAGIATFVDKPLSLSFAECQVLIELAKANNAPLYVGFNRRKAPLVAALTPRNLQHVIWQKNRVNLPALARDFIFNDFIHVVDSLLFLAKCTDIDQVKNLTINVNMQDKLLTRIHLSFTHQAGFFEGSMNRLSGVSEEHIEAFSADETTQINSLTSGYHFKAGVMTPLGFNDWQSHLYQRGFNGMIEEWLAEVKSEQANLTGLQAILISHQLCEKLVAAI</sequence>
<accession>A0ABN1L4D8</accession>
<evidence type="ECO:0000313" key="4">
    <source>
        <dbReference type="EMBL" id="GAA0813453.1"/>
    </source>
</evidence>
<comment type="caution">
    <text evidence="4">The sequence shown here is derived from an EMBL/GenBank/DDBJ whole genome shotgun (WGS) entry which is preliminary data.</text>
</comment>
<dbReference type="Pfam" id="PF01408">
    <property type="entry name" value="GFO_IDH_MocA"/>
    <property type="match status" value="1"/>
</dbReference>
<dbReference type="Pfam" id="PF21378">
    <property type="entry name" value="YceM-like_C"/>
    <property type="match status" value="1"/>
</dbReference>
<dbReference type="RefSeq" id="WP_343815441.1">
    <property type="nucleotide sequence ID" value="NZ_BAAAFA010000002.1"/>
</dbReference>